<feature type="domain" description="Acyl-CoA dehydrogenase C-terminal" evidence="3">
    <location>
        <begin position="252"/>
        <end position="387"/>
    </location>
</feature>
<dbReference type="InterPro" id="IPR050741">
    <property type="entry name" value="Acyl-CoA_dehydrogenase"/>
</dbReference>
<dbReference type="PANTHER" id="PTHR48083:SF19">
    <property type="entry name" value="FLAVIN-DEPENDENT MONOOXYGENASE, OXYGENASE SUBUNIT HSAA"/>
    <property type="match status" value="1"/>
</dbReference>
<name>A0ABP8WVJ1_9ACTN</name>
<dbReference type="SUPFAM" id="SSF56645">
    <property type="entry name" value="Acyl-CoA dehydrogenase NM domain-like"/>
    <property type="match status" value="1"/>
</dbReference>
<evidence type="ECO:0000313" key="5">
    <source>
        <dbReference type="Proteomes" id="UP001499974"/>
    </source>
</evidence>
<gene>
    <name evidence="4" type="ORF">GCM10023349_09690</name>
</gene>
<dbReference type="InterPro" id="IPR036250">
    <property type="entry name" value="AcylCo_DH-like_C"/>
</dbReference>
<dbReference type="RefSeq" id="WP_345519804.1">
    <property type="nucleotide sequence ID" value="NZ_BAABKM010000002.1"/>
</dbReference>
<dbReference type="PANTHER" id="PTHR48083">
    <property type="entry name" value="MEDIUM-CHAIN SPECIFIC ACYL-COA DEHYDROGENASE, MITOCHONDRIAL-RELATED"/>
    <property type="match status" value="1"/>
</dbReference>
<dbReference type="Gene3D" id="2.40.110.10">
    <property type="entry name" value="Butyryl-CoA Dehydrogenase, subunit A, domain 2"/>
    <property type="match status" value="1"/>
</dbReference>
<dbReference type="InterPro" id="IPR046373">
    <property type="entry name" value="Acyl-CoA_Oxase/DH_mid-dom_sf"/>
</dbReference>
<sequence>MSIQTDDDPRTQDSSTHSPVRPGSAELSALLERIAVDADLRDRDRIAPFEQIAWAKAAGLGRLRVATADGGGGASLREFFATLIALAEADSNVAHILRTHFWFVEQQLVAVDPAARARGLAIITADQLVGNGFSEQSKHAVGLHFDTTITPHPGGGYRLNGVKFYSTGTMYCDHTQIWASSGEHSIAGAVVPIDRDGVTVEDDWDGFGQRLTGTGTTRLVDVAVSDEEFFDLGDPDDQPAGYMGAFLQLYLQAVTAGILRSVRNDAVSLVQRRARNFSHASSGSAADDRQVLQVVGEISADAFAAKAIVLAAADAIQVAFDSVIDGAPDPRAAEAAQLAAAQAKIAIDRFSYATAAKLFDVGGASATQKVHNLDRHWRNARVASTHNPTFLKASAVGDHHVNGAPFPGNAYF</sequence>
<proteinExistence type="predicted"/>
<feature type="region of interest" description="Disordered" evidence="2">
    <location>
        <begin position="1"/>
        <end position="23"/>
    </location>
</feature>
<keyword evidence="1" id="KW-0560">Oxidoreductase</keyword>
<reference evidence="5" key="1">
    <citation type="journal article" date="2019" name="Int. J. Syst. Evol. Microbiol.">
        <title>The Global Catalogue of Microorganisms (GCM) 10K type strain sequencing project: providing services to taxonomists for standard genome sequencing and annotation.</title>
        <authorList>
            <consortium name="The Broad Institute Genomics Platform"/>
            <consortium name="The Broad Institute Genome Sequencing Center for Infectious Disease"/>
            <person name="Wu L."/>
            <person name="Ma J."/>
        </authorList>
    </citation>
    <scope>NUCLEOTIDE SEQUENCE [LARGE SCALE GENOMIC DNA]</scope>
    <source>
        <strain evidence="5">JCM 18531</strain>
    </source>
</reference>
<evidence type="ECO:0000256" key="1">
    <source>
        <dbReference type="ARBA" id="ARBA00023002"/>
    </source>
</evidence>
<evidence type="ECO:0000313" key="4">
    <source>
        <dbReference type="EMBL" id="GAA4696232.1"/>
    </source>
</evidence>
<organism evidence="4 5">
    <name type="scientific">Nocardioides conyzicola</name>
    <dbReference type="NCBI Taxonomy" id="1651781"/>
    <lineage>
        <taxon>Bacteria</taxon>
        <taxon>Bacillati</taxon>
        <taxon>Actinomycetota</taxon>
        <taxon>Actinomycetes</taxon>
        <taxon>Propionibacteriales</taxon>
        <taxon>Nocardioidaceae</taxon>
        <taxon>Nocardioides</taxon>
    </lineage>
</organism>
<dbReference type="Gene3D" id="1.10.540.10">
    <property type="entry name" value="Acyl-CoA dehydrogenase/oxidase, N-terminal domain"/>
    <property type="match status" value="1"/>
</dbReference>
<dbReference type="Proteomes" id="UP001499974">
    <property type="component" value="Unassembled WGS sequence"/>
</dbReference>
<comment type="caution">
    <text evidence="4">The sequence shown here is derived from an EMBL/GenBank/DDBJ whole genome shotgun (WGS) entry which is preliminary data.</text>
</comment>
<evidence type="ECO:0000259" key="3">
    <source>
        <dbReference type="Pfam" id="PF08028"/>
    </source>
</evidence>
<dbReference type="EMBL" id="BAABKM010000002">
    <property type="protein sequence ID" value="GAA4696232.1"/>
    <property type="molecule type" value="Genomic_DNA"/>
</dbReference>
<accession>A0ABP8WVJ1</accession>
<dbReference type="InterPro" id="IPR013107">
    <property type="entry name" value="Acyl-CoA_DH_C"/>
</dbReference>
<dbReference type="Gene3D" id="1.20.140.10">
    <property type="entry name" value="Butyryl-CoA Dehydrogenase, subunit A, domain 3"/>
    <property type="match status" value="1"/>
</dbReference>
<dbReference type="InterPro" id="IPR037069">
    <property type="entry name" value="AcylCoA_DH/ox_N_sf"/>
</dbReference>
<dbReference type="PIRSF" id="PIRSF016578">
    <property type="entry name" value="HsaA"/>
    <property type="match status" value="1"/>
</dbReference>
<dbReference type="InterPro" id="IPR009100">
    <property type="entry name" value="AcylCoA_DH/oxidase_NM_dom_sf"/>
</dbReference>
<keyword evidence="5" id="KW-1185">Reference proteome</keyword>
<dbReference type="Pfam" id="PF08028">
    <property type="entry name" value="Acyl-CoA_dh_2"/>
    <property type="match status" value="1"/>
</dbReference>
<evidence type="ECO:0000256" key="2">
    <source>
        <dbReference type="SAM" id="MobiDB-lite"/>
    </source>
</evidence>
<protein>
    <submittedName>
        <fullName evidence="4">Acyl-CoA dehydrogenase family protein</fullName>
    </submittedName>
</protein>
<dbReference type="SUPFAM" id="SSF47203">
    <property type="entry name" value="Acyl-CoA dehydrogenase C-terminal domain-like"/>
    <property type="match status" value="1"/>
</dbReference>